<dbReference type="Gene3D" id="3.40.50.720">
    <property type="entry name" value="NAD(P)-binding Rossmann-like Domain"/>
    <property type="match status" value="1"/>
</dbReference>
<dbReference type="PIRSF" id="PIRSF000126">
    <property type="entry name" value="11-beta-HSD1"/>
    <property type="match status" value="1"/>
</dbReference>
<dbReference type="Proteomes" id="UP000481252">
    <property type="component" value="Unassembled WGS sequence"/>
</dbReference>
<dbReference type="PRINTS" id="PR00080">
    <property type="entry name" value="SDRFAMILY"/>
</dbReference>
<dbReference type="InterPro" id="IPR036291">
    <property type="entry name" value="NAD(P)-bd_dom_sf"/>
</dbReference>
<evidence type="ECO:0000256" key="2">
    <source>
        <dbReference type="ARBA" id="ARBA00023002"/>
    </source>
</evidence>
<dbReference type="EMBL" id="JAAKZG010000007">
    <property type="protein sequence ID" value="NGN43084.1"/>
    <property type="molecule type" value="Genomic_DNA"/>
</dbReference>
<organism evidence="4 5">
    <name type="scientific">Mesorhizobium zhangyense</name>
    <dbReference type="NCBI Taxonomy" id="1776730"/>
    <lineage>
        <taxon>Bacteria</taxon>
        <taxon>Pseudomonadati</taxon>
        <taxon>Pseudomonadota</taxon>
        <taxon>Alphaproteobacteria</taxon>
        <taxon>Hyphomicrobiales</taxon>
        <taxon>Phyllobacteriaceae</taxon>
        <taxon>Mesorhizobium</taxon>
    </lineage>
</organism>
<keyword evidence="2" id="KW-0560">Oxidoreductase</keyword>
<dbReference type="PANTHER" id="PTHR44196:SF2">
    <property type="entry name" value="SHORT-CHAIN DEHYDROGENASE-RELATED"/>
    <property type="match status" value="1"/>
</dbReference>
<name>A0A7C9V8K3_9HYPH</name>
<evidence type="ECO:0000313" key="5">
    <source>
        <dbReference type="Proteomes" id="UP000481252"/>
    </source>
</evidence>
<keyword evidence="5" id="KW-1185">Reference proteome</keyword>
<dbReference type="SUPFAM" id="SSF51735">
    <property type="entry name" value="NAD(P)-binding Rossmann-fold domains"/>
    <property type="match status" value="1"/>
</dbReference>
<accession>A0A7C9V8K3</accession>
<dbReference type="GO" id="GO:0016020">
    <property type="term" value="C:membrane"/>
    <property type="evidence" value="ECO:0007669"/>
    <property type="project" value="TreeGrafter"/>
</dbReference>
<dbReference type="GO" id="GO:0016491">
    <property type="term" value="F:oxidoreductase activity"/>
    <property type="evidence" value="ECO:0007669"/>
    <property type="project" value="UniProtKB-KW"/>
</dbReference>
<evidence type="ECO:0000256" key="3">
    <source>
        <dbReference type="RuleBase" id="RU000363"/>
    </source>
</evidence>
<dbReference type="InterPro" id="IPR002347">
    <property type="entry name" value="SDR_fam"/>
</dbReference>
<comment type="similarity">
    <text evidence="1 3">Belongs to the short-chain dehydrogenases/reductases (SDR) family.</text>
</comment>
<protein>
    <submittedName>
        <fullName evidence="4">SDR family oxidoreductase</fullName>
    </submittedName>
</protein>
<evidence type="ECO:0000313" key="4">
    <source>
        <dbReference type="EMBL" id="NGN43084.1"/>
    </source>
</evidence>
<evidence type="ECO:0000256" key="1">
    <source>
        <dbReference type="ARBA" id="ARBA00006484"/>
    </source>
</evidence>
<reference evidence="4 5" key="1">
    <citation type="submission" date="2020-02" db="EMBL/GenBank/DDBJ databases">
        <title>Genome sequence of the type strain CGMCC 1.15528 of Mesorhizobium zhangyense.</title>
        <authorList>
            <person name="Gao J."/>
            <person name="Sun J."/>
        </authorList>
    </citation>
    <scope>NUCLEOTIDE SEQUENCE [LARGE SCALE GENOMIC DNA]</scope>
    <source>
        <strain evidence="4 5">CGMCC 1.15528</strain>
    </source>
</reference>
<proteinExistence type="inferred from homology"/>
<dbReference type="InterPro" id="IPR020904">
    <property type="entry name" value="Sc_DH/Rdtase_CS"/>
</dbReference>
<dbReference type="PRINTS" id="PR00081">
    <property type="entry name" value="GDHRDH"/>
</dbReference>
<dbReference type="AlphaFoldDB" id="A0A7C9V8K3"/>
<dbReference type="PROSITE" id="PS00061">
    <property type="entry name" value="ADH_SHORT"/>
    <property type="match status" value="1"/>
</dbReference>
<gene>
    <name evidence="4" type="ORF">G6N74_18595</name>
</gene>
<dbReference type="RefSeq" id="WP_165119439.1">
    <property type="nucleotide sequence ID" value="NZ_JAAKZG010000007.1"/>
</dbReference>
<sequence>MSIIPKDGRILITGASSGIGEAYAIKLAGRGHKLSLLARRKDRLEALAQRLRSDFSADAETIVADLEDAVHLGRLEERLTRDDFSGVINNAGAGGLGFLADSSTQSVERTVTLNIVALTRLSRAALIAFKRKNAGLLVNIGSVLAHAPSPGGAIYSGSKAFVLNFTRSLQMEFAETDVSIQLVMPGPVRTEFFSSQGMDGSVFPAAAYLSADELVEAALAGLENRELVTVPSLPDLQSWERLETIRREFLAATMSGKVADRYGAGDPALE</sequence>
<comment type="caution">
    <text evidence="4">The sequence shown here is derived from an EMBL/GenBank/DDBJ whole genome shotgun (WGS) entry which is preliminary data.</text>
</comment>
<dbReference type="Pfam" id="PF00106">
    <property type="entry name" value="adh_short"/>
    <property type="match status" value="1"/>
</dbReference>
<dbReference type="PANTHER" id="PTHR44196">
    <property type="entry name" value="DEHYDROGENASE/REDUCTASE SDR FAMILY MEMBER 7B"/>
    <property type="match status" value="1"/>
</dbReference>